<keyword evidence="3" id="KW-1185">Reference proteome</keyword>
<proteinExistence type="predicted"/>
<gene>
    <name evidence="2" type="ORF">VTL71DRAFT_3628</name>
</gene>
<feature type="compositionally biased region" description="Acidic residues" evidence="1">
    <location>
        <begin position="282"/>
        <end position="308"/>
    </location>
</feature>
<evidence type="ECO:0008006" key="4">
    <source>
        <dbReference type="Google" id="ProtNLM"/>
    </source>
</evidence>
<evidence type="ECO:0000256" key="1">
    <source>
        <dbReference type="SAM" id="MobiDB-lite"/>
    </source>
</evidence>
<dbReference type="Proteomes" id="UP001595075">
    <property type="component" value="Unassembled WGS sequence"/>
</dbReference>
<feature type="region of interest" description="Disordered" evidence="1">
    <location>
        <begin position="262"/>
        <end position="308"/>
    </location>
</feature>
<evidence type="ECO:0000313" key="2">
    <source>
        <dbReference type="EMBL" id="KAL2065958.1"/>
    </source>
</evidence>
<name>A0ABR4C7P3_9HELO</name>
<accession>A0ABR4C7P3</accession>
<comment type="caution">
    <text evidence="2">The sequence shown here is derived from an EMBL/GenBank/DDBJ whole genome shotgun (WGS) entry which is preliminary data.</text>
</comment>
<feature type="region of interest" description="Disordered" evidence="1">
    <location>
        <begin position="65"/>
        <end position="87"/>
    </location>
</feature>
<protein>
    <recommendedName>
        <fullName evidence="4">Knr4/Smi1-like domain-containing protein</fullName>
    </recommendedName>
</protein>
<evidence type="ECO:0000313" key="3">
    <source>
        <dbReference type="Proteomes" id="UP001595075"/>
    </source>
</evidence>
<dbReference type="EMBL" id="JAZHXI010000012">
    <property type="protein sequence ID" value="KAL2065958.1"/>
    <property type="molecule type" value="Genomic_DNA"/>
</dbReference>
<sequence length="308" mass="34918">MEVSPAVQKRISTAVAQFKTQMRASNKHYINNLVFVANTLPVSERMGNFAQSIHFGGSFPSSYKTPEEVLANPPPGARSSIENDGTWPVKSEAEQRQYLRGLTEKINENFDEDDENGKSVSVPEEYRALLKESDGVWDIDFRRSGVVGINGTNCLGGGGIPFVGRNEPFQQIDTADERGCSWDVATGWCLDGNETASHYYFYCQRTSEGRGGPVQANEREWEWRLFYRDLDSSEDVSFRVFHSIPEFLRWFADWYARDVEGDEDGDMAPGSVVRDPPYEEGVNYDDDEDDEDSDEEEDDDEEEDTDED</sequence>
<reference evidence="2 3" key="1">
    <citation type="journal article" date="2024" name="Commun. Biol.">
        <title>Comparative genomic analysis of thermophilic fungi reveals convergent evolutionary adaptations and gene losses.</title>
        <authorList>
            <person name="Steindorff A.S."/>
            <person name="Aguilar-Pontes M.V."/>
            <person name="Robinson A.J."/>
            <person name="Andreopoulos B."/>
            <person name="LaButti K."/>
            <person name="Kuo A."/>
            <person name="Mondo S."/>
            <person name="Riley R."/>
            <person name="Otillar R."/>
            <person name="Haridas S."/>
            <person name="Lipzen A."/>
            <person name="Grimwood J."/>
            <person name="Schmutz J."/>
            <person name="Clum A."/>
            <person name="Reid I.D."/>
            <person name="Moisan M.C."/>
            <person name="Butler G."/>
            <person name="Nguyen T.T.M."/>
            <person name="Dewar K."/>
            <person name="Conant G."/>
            <person name="Drula E."/>
            <person name="Henrissat B."/>
            <person name="Hansel C."/>
            <person name="Singer S."/>
            <person name="Hutchinson M.I."/>
            <person name="de Vries R.P."/>
            <person name="Natvig D.O."/>
            <person name="Powell A.J."/>
            <person name="Tsang A."/>
            <person name="Grigoriev I.V."/>
        </authorList>
    </citation>
    <scope>NUCLEOTIDE SEQUENCE [LARGE SCALE GENOMIC DNA]</scope>
    <source>
        <strain evidence="2 3">CBS 494.80</strain>
    </source>
</reference>
<organism evidence="2 3">
    <name type="scientific">Oculimacula yallundae</name>
    <dbReference type="NCBI Taxonomy" id="86028"/>
    <lineage>
        <taxon>Eukaryota</taxon>
        <taxon>Fungi</taxon>
        <taxon>Dikarya</taxon>
        <taxon>Ascomycota</taxon>
        <taxon>Pezizomycotina</taxon>
        <taxon>Leotiomycetes</taxon>
        <taxon>Helotiales</taxon>
        <taxon>Ploettnerulaceae</taxon>
        <taxon>Oculimacula</taxon>
    </lineage>
</organism>